<dbReference type="Pfam" id="PF01590">
    <property type="entry name" value="GAF"/>
    <property type="match status" value="2"/>
</dbReference>
<dbReference type="Gene3D" id="1.10.287.130">
    <property type="match status" value="1"/>
</dbReference>
<dbReference type="Gene3D" id="3.30.450.20">
    <property type="entry name" value="PAS domain"/>
    <property type="match status" value="1"/>
</dbReference>
<evidence type="ECO:0000256" key="3">
    <source>
        <dbReference type="SAM" id="Coils"/>
    </source>
</evidence>
<reference evidence="7" key="1">
    <citation type="submission" date="2018-05" db="EMBL/GenBank/DDBJ databases">
        <title>Azospirillum thermophila sp. nov., a novel isolated from hot spring.</title>
        <authorList>
            <person name="Zhao Z."/>
        </authorList>
    </citation>
    <scope>NUCLEOTIDE SEQUENCE [LARGE SCALE GENOMIC DNA]</scope>
    <source>
        <strain evidence="7">CFH 70021</strain>
    </source>
</reference>
<evidence type="ECO:0000313" key="7">
    <source>
        <dbReference type="Proteomes" id="UP000245629"/>
    </source>
</evidence>
<keyword evidence="3" id="KW-0175">Coiled coil</keyword>
<sequence>MTCLKPGAGAAIATERSHGSSFCRLPLPLPRRADSLTSSTPLPCPDDLRQGPSPPAPPPRCAGPAQRLPANGFANPLFRNGKSVDCALCVKMGLHSAPNAARSGRCRPPSGGITSRGLTRGGRGSPNTSDTDHSPAVTIEPMADPGTELDERRDRQGRPPSPAPPSRTTADRDGRLTAILQTISRQVLNRVGDSYFRTLVQQLCETLEVDAALVGRLTCPDEVETIALYADGGWGGPLRYPLAGTPCADAMDSAVCVHCSGVWARYPDDRLLQDMGMEGYSGTRLLDSAGRPLGIIVVLSRRPLADPDLVQTVVGVFAERAAAELERRAMEAALRESELRLRTLVDHMPCGLLITDRRGRVTYSNALADGRIDPDCGPLTADVLALESAVSCSLPERDGAGGGRALSIVKFPIPDGGGHIAEVATLSTDITDPVEARRLIEQREKALRRNQAAMLELVRRTLLSEEASADVLGLIAGKARDTLGVERVGIWRFDPRRKGLVKVADSAGLGGRDHLLADCHYPAYFDSLLRDRILSSSDTSRDGRLAGMWEAHLLPNGTTSLLDVCIQSPAGVEGIVCFDWRGPPREWTLEDVGFATSVADLIAVVFARRAREQALEALSRSEQRYRALYESVEETVRQRTRELEEAMASLRAAQEELVRSEKLASLGGIVASVTHEIATPIGSSLTVASTLEAKVGRFAAAVQSGTLKRSTITAFTDDLAEAARLMVRSLGQAADLIGTFKRVAVDQTSDRRRRFDLRTVTAEVLATLRPTFRQIDLAVDLAIPEGLEVDGYPGAWGQVLANLVSNAVTHGFRERGGGTVRIAARPVEDERLEVTVADDGAGMAPDVLRRAFEPFFTTGLSSGGSGLGLHIVYGTVVRVLGGRIRVDSAPGAGTCFVIVLPLTAPEPQPSPVQETSA</sequence>
<comment type="catalytic activity">
    <reaction evidence="1">
        <text>ATP + protein L-histidine = ADP + protein N-phospho-L-histidine.</text>
        <dbReference type="EC" id="2.7.13.3"/>
    </reaction>
</comment>
<dbReference type="SMART" id="SM00387">
    <property type="entry name" value="HATPase_c"/>
    <property type="match status" value="1"/>
</dbReference>
<dbReference type="SUPFAM" id="SSF55874">
    <property type="entry name" value="ATPase domain of HSP90 chaperone/DNA topoisomerase II/histidine kinase"/>
    <property type="match status" value="1"/>
</dbReference>
<dbReference type="InterPro" id="IPR003594">
    <property type="entry name" value="HATPase_dom"/>
</dbReference>
<feature type="region of interest" description="Disordered" evidence="4">
    <location>
        <begin position="98"/>
        <end position="174"/>
    </location>
</feature>
<feature type="coiled-coil region" evidence="3">
    <location>
        <begin position="629"/>
        <end position="663"/>
    </location>
</feature>
<evidence type="ECO:0000256" key="1">
    <source>
        <dbReference type="ARBA" id="ARBA00000085"/>
    </source>
</evidence>
<dbReference type="Gene3D" id="3.30.450.40">
    <property type="match status" value="2"/>
</dbReference>
<dbReference type="Gene3D" id="3.30.565.10">
    <property type="entry name" value="Histidine kinase-like ATPase, C-terminal domain"/>
    <property type="match status" value="1"/>
</dbReference>
<dbReference type="PANTHER" id="PTHR43065">
    <property type="entry name" value="SENSOR HISTIDINE KINASE"/>
    <property type="match status" value="1"/>
</dbReference>
<dbReference type="InterPro" id="IPR035965">
    <property type="entry name" value="PAS-like_dom_sf"/>
</dbReference>
<feature type="region of interest" description="Disordered" evidence="4">
    <location>
        <begin position="34"/>
        <end position="67"/>
    </location>
</feature>
<dbReference type="EC" id="2.7.13.3" evidence="2"/>
<dbReference type="AlphaFoldDB" id="A0A2S2CV67"/>
<dbReference type="InterPro" id="IPR003018">
    <property type="entry name" value="GAF"/>
</dbReference>
<dbReference type="GO" id="GO:0004673">
    <property type="term" value="F:protein histidine kinase activity"/>
    <property type="evidence" value="ECO:0007669"/>
    <property type="project" value="UniProtKB-EC"/>
</dbReference>
<keyword evidence="7" id="KW-1185">Reference proteome</keyword>
<dbReference type="Proteomes" id="UP000245629">
    <property type="component" value="Chromosome 3"/>
</dbReference>
<name>A0A2S2CV67_9PROT</name>
<dbReference type="InterPro" id="IPR036890">
    <property type="entry name" value="HATPase_C_sf"/>
</dbReference>
<gene>
    <name evidence="6" type="ORF">DEW08_19635</name>
</gene>
<dbReference type="PROSITE" id="PS50109">
    <property type="entry name" value="HIS_KIN"/>
    <property type="match status" value="1"/>
</dbReference>
<accession>A0A2S2CV67</accession>
<dbReference type="PANTHER" id="PTHR43065:SF42">
    <property type="entry name" value="TWO-COMPONENT SENSOR PPRA"/>
    <property type="match status" value="1"/>
</dbReference>
<evidence type="ECO:0000256" key="2">
    <source>
        <dbReference type="ARBA" id="ARBA00012438"/>
    </source>
</evidence>
<dbReference type="SUPFAM" id="SSF55785">
    <property type="entry name" value="PYP-like sensor domain (PAS domain)"/>
    <property type="match status" value="1"/>
</dbReference>
<dbReference type="PRINTS" id="PR00344">
    <property type="entry name" value="BCTRLSENSOR"/>
</dbReference>
<dbReference type="OrthoDB" id="7325042at2"/>
<protein>
    <recommendedName>
        <fullName evidence="2">histidine kinase</fullName>
        <ecNumber evidence="2">2.7.13.3</ecNumber>
    </recommendedName>
</protein>
<feature type="domain" description="Histidine kinase" evidence="5">
    <location>
        <begin position="672"/>
        <end position="904"/>
    </location>
</feature>
<dbReference type="SMART" id="SM00065">
    <property type="entry name" value="GAF"/>
    <property type="match status" value="2"/>
</dbReference>
<evidence type="ECO:0000256" key="4">
    <source>
        <dbReference type="SAM" id="MobiDB-lite"/>
    </source>
</evidence>
<dbReference type="SUPFAM" id="SSF55781">
    <property type="entry name" value="GAF domain-like"/>
    <property type="match status" value="2"/>
</dbReference>
<proteinExistence type="predicted"/>
<dbReference type="InterPro" id="IPR005467">
    <property type="entry name" value="His_kinase_dom"/>
</dbReference>
<dbReference type="InterPro" id="IPR004358">
    <property type="entry name" value="Sig_transdc_His_kin-like_C"/>
</dbReference>
<dbReference type="Pfam" id="PF02518">
    <property type="entry name" value="HATPase_c"/>
    <property type="match status" value="1"/>
</dbReference>
<dbReference type="EMBL" id="CP029354">
    <property type="protein sequence ID" value="AWK88305.1"/>
    <property type="molecule type" value="Genomic_DNA"/>
</dbReference>
<evidence type="ECO:0000313" key="6">
    <source>
        <dbReference type="EMBL" id="AWK88305.1"/>
    </source>
</evidence>
<dbReference type="InterPro" id="IPR029016">
    <property type="entry name" value="GAF-like_dom_sf"/>
</dbReference>
<organism evidence="6 7">
    <name type="scientific">Azospirillum thermophilum</name>
    <dbReference type="NCBI Taxonomy" id="2202148"/>
    <lineage>
        <taxon>Bacteria</taxon>
        <taxon>Pseudomonadati</taxon>
        <taxon>Pseudomonadota</taxon>
        <taxon>Alphaproteobacteria</taxon>
        <taxon>Rhodospirillales</taxon>
        <taxon>Azospirillaceae</taxon>
        <taxon>Azospirillum</taxon>
    </lineage>
</organism>
<dbReference type="KEGG" id="azz:DEW08_19635"/>
<feature type="compositionally biased region" description="Pro residues" evidence="4">
    <location>
        <begin position="52"/>
        <end position="61"/>
    </location>
</feature>
<evidence type="ECO:0000259" key="5">
    <source>
        <dbReference type="PROSITE" id="PS50109"/>
    </source>
</evidence>